<dbReference type="OrthoDB" id="9815825at2"/>
<dbReference type="Gene3D" id="3.30.360.10">
    <property type="entry name" value="Dihydrodipicolinate Reductase, domain 2"/>
    <property type="match status" value="1"/>
</dbReference>
<comment type="caution">
    <text evidence="5">The sequence shown here is derived from an EMBL/GenBank/DDBJ whole genome shotgun (WGS) entry which is preliminary data.</text>
</comment>
<feature type="domain" description="GFO/IDH/MocA-like oxidoreductase" evidence="4">
    <location>
        <begin position="136"/>
        <end position="251"/>
    </location>
</feature>
<keyword evidence="6" id="KW-1185">Reference proteome</keyword>
<dbReference type="AlphaFoldDB" id="A0A550I2C2"/>
<dbReference type="InterPro" id="IPR036291">
    <property type="entry name" value="NAD(P)-bd_dom_sf"/>
</dbReference>
<dbReference type="PANTHER" id="PTHR22604:SF105">
    <property type="entry name" value="TRANS-1,2-DIHYDROBENZENE-1,2-DIOL DEHYDROGENASE"/>
    <property type="match status" value="1"/>
</dbReference>
<evidence type="ECO:0000256" key="1">
    <source>
        <dbReference type="ARBA" id="ARBA00010928"/>
    </source>
</evidence>
<dbReference type="PANTHER" id="PTHR22604">
    <property type="entry name" value="OXIDOREDUCTASES"/>
    <property type="match status" value="1"/>
</dbReference>
<evidence type="ECO:0000313" key="6">
    <source>
        <dbReference type="Proteomes" id="UP000315131"/>
    </source>
</evidence>
<dbReference type="InterPro" id="IPR055170">
    <property type="entry name" value="GFO_IDH_MocA-like_dom"/>
</dbReference>
<dbReference type="GO" id="GO:0016491">
    <property type="term" value="F:oxidoreductase activity"/>
    <property type="evidence" value="ECO:0007669"/>
    <property type="project" value="UniProtKB-KW"/>
</dbReference>
<evidence type="ECO:0000313" key="5">
    <source>
        <dbReference type="EMBL" id="TRO65117.1"/>
    </source>
</evidence>
<proteinExistence type="inferred from homology"/>
<dbReference type="InterPro" id="IPR000683">
    <property type="entry name" value="Gfo/Idh/MocA-like_OxRdtase_N"/>
</dbReference>
<protein>
    <submittedName>
        <fullName evidence="5">Gfo/Idh/MocA family oxidoreductase</fullName>
    </submittedName>
</protein>
<organism evidence="5 6">
    <name type="scientific">Christiangramia sabulilitoris</name>
    <dbReference type="NCBI Taxonomy" id="2583991"/>
    <lineage>
        <taxon>Bacteria</taxon>
        <taxon>Pseudomonadati</taxon>
        <taxon>Bacteroidota</taxon>
        <taxon>Flavobacteriia</taxon>
        <taxon>Flavobacteriales</taxon>
        <taxon>Flavobacteriaceae</taxon>
        <taxon>Christiangramia</taxon>
    </lineage>
</organism>
<evidence type="ECO:0000259" key="3">
    <source>
        <dbReference type="Pfam" id="PF01408"/>
    </source>
</evidence>
<dbReference type="Proteomes" id="UP000315131">
    <property type="component" value="Unassembled WGS sequence"/>
</dbReference>
<dbReference type="InterPro" id="IPR050984">
    <property type="entry name" value="Gfo/Idh/MocA_domain"/>
</dbReference>
<comment type="similarity">
    <text evidence="1">Belongs to the Gfo/Idh/MocA family.</text>
</comment>
<feature type="domain" description="Gfo/Idh/MocA-like oxidoreductase N-terminal" evidence="3">
    <location>
        <begin position="8"/>
        <end position="123"/>
    </location>
</feature>
<sequence>MKKQSNKIRIGVLGSANIATRSVIPAIKALPDVFMLYGLATRSIEKSSLNDDYRLVEGYENLIDKEFVDAIYIPLPNSLHFQWVKQALDKGIHVLVEKSLACSHSEVIELNNIAENKDLALVENFQFRFHPQLKYILELLSNKAIGELRYLRSSFCFPPFPDKNNIRYKKELGGGALLDAAAYPVKISQIILGKEIVVADASLNSNNGFEVDIWGGATLKQSKGNLRSQINFGFDNYYQCNVEILGSEGRIYTNRIFTAGENVTPSIILETKENGVKNIELKPANHFINMLEYFREVIGSEKLRQQEYLENINQSCLLQEIKQKANE</sequence>
<dbReference type="SUPFAM" id="SSF51735">
    <property type="entry name" value="NAD(P)-binding Rossmann-fold domains"/>
    <property type="match status" value="1"/>
</dbReference>
<dbReference type="Pfam" id="PF01408">
    <property type="entry name" value="GFO_IDH_MocA"/>
    <property type="match status" value="1"/>
</dbReference>
<evidence type="ECO:0000259" key="4">
    <source>
        <dbReference type="Pfam" id="PF22725"/>
    </source>
</evidence>
<name>A0A550I2C2_9FLAO</name>
<keyword evidence="2" id="KW-0560">Oxidoreductase</keyword>
<evidence type="ECO:0000256" key="2">
    <source>
        <dbReference type="ARBA" id="ARBA00023002"/>
    </source>
</evidence>
<dbReference type="GO" id="GO:0000166">
    <property type="term" value="F:nucleotide binding"/>
    <property type="evidence" value="ECO:0007669"/>
    <property type="project" value="InterPro"/>
</dbReference>
<gene>
    <name evidence="5" type="ORF">FGM01_06840</name>
</gene>
<dbReference type="EMBL" id="VHSF01000002">
    <property type="protein sequence ID" value="TRO65117.1"/>
    <property type="molecule type" value="Genomic_DNA"/>
</dbReference>
<accession>A0A550I2C2</accession>
<dbReference type="SUPFAM" id="SSF55347">
    <property type="entry name" value="Glyceraldehyde-3-phosphate dehydrogenase-like, C-terminal domain"/>
    <property type="match status" value="1"/>
</dbReference>
<dbReference type="Gene3D" id="3.40.50.720">
    <property type="entry name" value="NAD(P)-binding Rossmann-like Domain"/>
    <property type="match status" value="1"/>
</dbReference>
<dbReference type="Pfam" id="PF22725">
    <property type="entry name" value="GFO_IDH_MocA_C3"/>
    <property type="match status" value="1"/>
</dbReference>
<reference evidence="5 6" key="1">
    <citation type="submission" date="2019-06" db="EMBL/GenBank/DDBJ databases">
        <title>Gramella sabulilitoris sp. nov., isolated from a marine sand.</title>
        <authorList>
            <person name="Yoon J.-H."/>
        </authorList>
    </citation>
    <scope>NUCLEOTIDE SEQUENCE [LARGE SCALE GENOMIC DNA]</scope>
    <source>
        <strain evidence="5 6">HSMS-1</strain>
    </source>
</reference>
<dbReference type="RefSeq" id="WP_143410411.1">
    <property type="nucleotide sequence ID" value="NZ_VHSF01000002.1"/>
</dbReference>